<dbReference type="EMBL" id="JAPZBS010000007">
    <property type="protein sequence ID" value="KAJ5368850.1"/>
    <property type="molecule type" value="Genomic_DNA"/>
</dbReference>
<evidence type="ECO:0000256" key="1">
    <source>
        <dbReference type="ARBA" id="ARBA00023015"/>
    </source>
</evidence>
<feature type="compositionally biased region" description="Pro residues" evidence="5">
    <location>
        <begin position="628"/>
        <end position="637"/>
    </location>
</feature>
<keyword evidence="1" id="KW-0805">Transcription regulation</keyword>
<evidence type="ECO:0000256" key="2">
    <source>
        <dbReference type="ARBA" id="ARBA00023125"/>
    </source>
</evidence>
<dbReference type="OrthoDB" id="5244761at2759"/>
<evidence type="ECO:0000256" key="5">
    <source>
        <dbReference type="SAM" id="MobiDB-lite"/>
    </source>
</evidence>
<evidence type="ECO:0000313" key="7">
    <source>
        <dbReference type="EMBL" id="KAJ5368850.1"/>
    </source>
</evidence>
<keyword evidence="2" id="KW-0238">DNA-binding</keyword>
<dbReference type="Pfam" id="PF00172">
    <property type="entry name" value="Zn_clus"/>
    <property type="match status" value="1"/>
</dbReference>
<evidence type="ECO:0000313" key="8">
    <source>
        <dbReference type="Proteomes" id="UP001147782"/>
    </source>
</evidence>
<keyword evidence="4" id="KW-0539">Nucleus</keyword>
<name>A0A9W9S001_9EURO</name>
<dbReference type="GeneID" id="81440708"/>
<feature type="region of interest" description="Disordered" evidence="5">
    <location>
        <begin position="442"/>
        <end position="476"/>
    </location>
</feature>
<dbReference type="AlphaFoldDB" id="A0A9W9S001"/>
<dbReference type="SUPFAM" id="SSF57701">
    <property type="entry name" value="Zn2/Cys6 DNA-binding domain"/>
    <property type="match status" value="1"/>
</dbReference>
<feature type="region of interest" description="Disordered" evidence="5">
    <location>
        <begin position="628"/>
        <end position="687"/>
    </location>
</feature>
<evidence type="ECO:0000259" key="6">
    <source>
        <dbReference type="PROSITE" id="PS50048"/>
    </source>
</evidence>
<dbReference type="InterPro" id="IPR001138">
    <property type="entry name" value="Zn2Cys6_DnaBD"/>
</dbReference>
<dbReference type="SMART" id="SM00066">
    <property type="entry name" value="GAL4"/>
    <property type="match status" value="1"/>
</dbReference>
<dbReference type="InterPro" id="IPR053181">
    <property type="entry name" value="EcdB-like_regulator"/>
</dbReference>
<feature type="compositionally biased region" description="Polar residues" evidence="5">
    <location>
        <begin position="947"/>
        <end position="977"/>
    </location>
</feature>
<sequence length="1123" mass="124222">MNRGPPEGHHAPPAHAVYEHAWARPPYPPSFDSHPGHPGHPSHPSHPSHAPDRRPSSTQAPMPGQAYHPVPLNRELPQLPLDGPYARPNGLSGPAHPPSHPPPHPQDPTPPPPPHAGYRPAMNGAPHESSPHSAPPEYRSRMSFQSETSAPGEVTPTSGPLPPSSYMPPGPPIPPGTPGPYDPSYYSNPAYGARQRKAARAQQACDQCRARKAKCDEGRPACSHCKENSLMCVYKEIPPHKQEKSVQLVLDRLMELEDKMMEKFEISNKMWKTEETYKNQILQSQMHSELRSQAQMLADIWAAVGGNDPSRLTSSQPIAALPPPPIPAPVGGPPQETLMKVESTLIEALEEPQASTSFYSQTTIDAGQPPIINQSFEDSAKNDNEGELSIPVEHTTAAHKLLMWPSIKRLLNAEYDEDYVMRLEEQRGLISVYGQGEISYTADDTLLPTPPLPNDDGGYSEKSSNPDGTSKILSATSSRDADAEIDRFGLLRLDGKTAHRYFQSYLNRMHKLHPFLWQEELEMKVDAFIRCYCPRSSSSPSSEPNSLCRDKKRKRSHEDEDLPGIRGTSADPSLASTRPRVGRNIDNAIVLLIFALGAICEHKSPLPGPIMEPKVEDYRDQYIPSPLGPVPSRPPLQPNINGAAHAANGVLSPPNSESIVPHNSDYAPHFQHTQTYPSEPDPKQNLSRRTISATTDEYGHVKNLQVIPGLALYGYATTILGLLQGGVELQHVQAGLLAGLYAGQLAHPFQSHGWICQAARACQVLVRQKRYERLPEGRTQDLFNFAYWTCLQLESDLLAELDIPASGISRSEGRINLPKGRFTIDIPDDLEARSTRMMLFYSAQIHLRKVLNRVHTDLYKVDKQGETGRWSSSVQETLSMNLELWRSSLPETMNWRDDDLPASDINAARMRAKYYGARYIIHRPLLYHALHYGQTGARIGALPKSTAVESPTGSASNSQSQHMSPSMTLPSGRNSSAHMQRMLSDVGSANSGLPSSFSNGWTPPTVNFRELQTKLRRACKVCVDSAILSTEAFDGVEDRLIVTNIFGTAHAQFGNMLVLSATYNSSLSELVERSTLDRLLKRTIRFLLRSQNISPTLRADARILTEIYTKIFHRAPDLTEPSK</sequence>
<dbReference type="PANTHER" id="PTHR47785:SF4">
    <property type="entry name" value="ZN(II)2CYS6 TRANSCRIPTION FACTOR (EUROFUNG)"/>
    <property type="match status" value="1"/>
</dbReference>
<accession>A0A9W9S001</accession>
<dbReference type="GO" id="GO:0000981">
    <property type="term" value="F:DNA-binding transcription factor activity, RNA polymerase II-specific"/>
    <property type="evidence" value="ECO:0007669"/>
    <property type="project" value="InterPro"/>
</dbReference>
<dbReference type="GO" id="GO:0003677">
    <property type="term" value="F:DNA binding"/>
    <property type="evidence" value="ECO:0007669"/>
    <property type="project" value="UniProtKB-KW"/>
</dbReference>
<feature type="compositionally biased region" description="Low complexity" evidence="5">
    <location>
        <begin position="125"/>
        <end position="137"/>
    </location>
</feature>
<reference evidence="7" key="2">
    <citation type="journal article" date="2023" name="IMA Fungus">
        <title>Comparative genomic study of the Penicillium genus elucidates a diverse pangenome and 15 lateral gene transfer events.</title>
        <authorList>
            <person name="Petersen C."/>
            <person name="Sorensen T."/>
            <person name="Nielsen M.R."/>
            <person name="Sondergaard T.E."/>
            <person name="Sorensen J.L."/>
            <person name="Fitzpatrick D.A."/>
            <person name="Frisvad J.C."/>
            <person name="Nielsen K.L."/>
        </authorList>
    </citation>
    <scope>NUCLEOTIDE SEQUENCE</scope>
    <source>
        <strain evidence="7">IBT 29864</strain>
    </source>
</reference>
<feature type="compositionally biased region" description="Polar residues" evidence="5">
    <location>
        <begin position="366"/>
        <end position="377"/>
    </location>
</feature>
<organism evidence="7 8">
    <name type="scientific">Penicillium cataractarum</name>
    <dbReference type="NCBI Taxonomy" id="2100454"/>
    <lineage>
        <taxon>Eukaryota</taxon>
        <taxon>Fungi</taxon>
        <taxon>Dikarya</taxon>
        <taxon>Ascomycota</taxon>
        <taxon>Pezizomycotina</taxon>
        <taxon>Eurotiomycetes</taxon>
        <taxon>Eurotiomycetidae</taxon>
        <taxon>Eurotiales</taxon>
        <taxon>Aspergillaceae</taxon>
        <taxon>Penicillium</taxon>
    </lineage>
</organism>
<dbReference type="InterPro" id="IPR036864">
    <property type="entry name" value="Zn2-C6_fun-type_DNA-bd_sf"/>
</dbReference>
<protein>
    <recommendedName>
        <fullName evidence="6">Zn(2)-C6 fungal-type domain-containing protein</fullName>
    </recommendedName>
</protein>
<dbReference type="GO" id="GO:0008270">
    <property type="term" value="F:zinc ion binding"/>
    <property type="evidence" value="ECO:0007669"/>
    <property type="project" value="InterPro"/>
</dbReference>
<feature type="domain" description="Zn(2)-C6 fungal-type" evidence="6">
    <location>
        <begin position="204"/>
        <end position="234"/>
    </location>
</feature>
<proteinExistence type="predicted"/>
<gene>
    <name evidence="7" type="ORF">N7496_008610</name>
</gene>
<dbReference type="Proteomes" id="UP001147782">
    <property type="component" value="Unassembled WGS sequence"/>
</dbReference>
<feature type="region of interest" description="Disordered" evidence="5">
    <location>
        <begin position="944"/>
        <end position="977"/>
    </location>
</feature>
<dbReference type="RefSeq" id="XP_056553592.1">
    <property type="nucleotide sequence ID" value="XM_056701529.1"/>
</dbReference>
<feature type="compositionally biased region" description="Low complexity" evidence="5">
    <location>
        <begin position="535"/>
        <end position="547"/>
    </location>
</feature>
<feature type="compositionally biased region" description="Basic and acidic residues" evidence="5">
    <location>
        <begin position="1"/>
        <end position="10"/>
    </location>
</feature>
<feature type="compositionally biased region" description="Pro residues" evidence="5">
    <location>
        <begin position="95"/>
        <end position="115"/>
    </location>
</feature>
<dbReference type="PROSITE" id="PS50048">
    <property type="entry name" value="ZN2_CY6_FUNGAL_2"/>
    <property type="match status" value="1"/>
</dbReference>
<comment type="caution">
    <text evidence="7">The sequence shown here is derived from an EMBL/GenBank/DDBJ whole genome shotgun (WGS) entry which is preliminary data.</text>
</comment>
<dbReference type="CDD" id="cd12148">
    <property type="entry name" value="fungal_TF_MHR"/>
    <property type="match status" value="1"/>
</dbReference>
<dbReference type="Gene3D" id="4.10.240.10">
    <property type="entry name" value="Zn(2)-C6 fungal-type DNA-binding domain"/>
    <property type="match status" value="1"/>
</dbReference>
<keyword evidence="8" id="KW-1185">Reference proteome</keyword>
<evidence type="ECO:0000256" key="4">
    <source>
        <dbReference type="ARBA" id="ARBA00023242"/>
    </source>
</evidence>
<dbReference type="CDD" id="cd00067">
    <property type="entry name" value="GAL4"/>
    <property type="match status" value="1"/>
</dbReference>
<feature type="compositionally biased region" description="Pro residues" evidence="5">
    <location>
        <begin position="159"/>
        <end position="181"/>
    </location>
</feature>
<feature type="region of interest" description="Disordered" evidence="5">
    <location>
        <begin position="535"/>
        <end position="579"/>
    </location>
</feature>
<dbReference type="PROSITE" id="PS00463">
    <property type="entry name" value="ZN2_CY6_FUNGAL_1"/>
    <property type="match status" value="1"/>
</dbReference>
<dbReference type="PANTHER" id="PTHR47785">
    <property type="entry name" value="ZN(II)2CYS6 TRANSCRIPTION FACTOR (EUROFUNG)-RELATED-RELATED"/>
    <property type="match status" value="1"/>
</dbReference>
<keyword evidence="3" id="KW-0804">Transcription</keyword>
<feature type="region of interest" description="Disordered" evidence="5">
    <location>
        <begin position="1"/>
        <end position="189"/>
    </location>
</feature>
<reference evidence="7" key="1">
    <citation type="submission" date="2022-11" db="EMBL/GenBank/DDBJ databases">
        <authorList>
            <person name="Petersen C."/>
        </authorList>
    </citation>
    <scope>NUCLEOTIDE SEQUENCE</scope>
    <source>
        <strain evidence="7">IBT 29864</strain>
    </source>
</reference>
<feature type="compositionally biased region" description="Polar residues" evidence="5">
    <location>
        <begin position="461"/>
        <end position="476"/>
    </location>
</feature>
<feature type="region of interest" description="Disordered" evidence="5">
    <location>
        <begin position="366"/>
        <end position="385"/>
    </location>
</feature>
<evidence type="ECO:0000256" key="3">
    <source>
        <dbReference type="ARBA" id="ARBA00023163"/>
    </source>
</evidence>